<dbReference type="EMBL" id="MN551226">
    <property type="protein sequence ID" value="QKZ93263.1"/>
    <property type="molecule type" value="mRNA"/>
</dbReference>
<reference evidence="11" key="1">
    <citation type="submission" date="2019-10" db="EMBL/GenBank/DDBJ databases">
        <authorList>
            <person name="Booth J.K."/>
            <person name="Guelck T."/>
        </authorList>
    </citation>
    <scope>NUCLEOTIDE SEQUENCE</scope>
</reference>
<comment type="similarity">
    <text evidence="2">Belongs to the UbiA prenyltransferase family.</text>
</comment>
<feature type="transmembrane region" description="Helical" evidence="10">
    <location>
        <begin position="208"/>
        <end position="225"/>
    </location>
</feature>
<evidence type="ECO:0000256" key="1">
    <source>
        <dbReference type="ARBA" id="ARBA00004508"/>
    </source>
</evidence>
<accession>A0A7D5DKX9</accession>
<dbReference type="GO" id="GO:0016765">
    <property type="term" value="F:transferase activity, transferring alkyl or aryl (other than methyl) groups"/>
    <property type="evidence" value="ECO:0007669"/>
    <property type="project" value="InterPro"/>
</dbReference>
<dbReference type="InterPro" id="IPR044878">
    <property type="entry name" value="UbiA_sf"/>
</dbReference>
<evidence type="ECO:0000313" key="11">
    <source>
        <dbReference type="EMBL" id="QKZ93263.1"/>
    </source>
</evidence>
<evidence type="ECO:0000256" key="7">
    <source>
        <dbReference type="ARBA" id="ARBA00022946"/>
    </source>
</evidence>
<evidence type="ECO:0000256" key="9">
    <source>
        <dbReference type="ARBA" id="ARBA00023136"/>
    </source>
</evidence>
<evidence type="ECO:0000256" key="5">
    <source>
        <dbReference type="ARBA" id="ARBA00022679"/>
    </source>
</evidence>
<comment type="subcellular location">
    <subcellularLocation>
        <location evidence="1">Plastid</location>
        <location evidence="1">Chloroplast membrane</location>
        <topology evidence="1">Multi-pass membrane protein</topology>
    </subcellularLocation>
</comment>
<dbReference type="SMR" id="A0A7D5DKX9"/>
<keyword evidence="3" id="KW-0150">Chloroplast</keyword>
<gene>
    <name evidence="11" type="primary">PT12</name>
</gene>
<dbReference type="Pfam" id="PF01040">
    <property type="entry name" value="UbiA"/>
    <property type="match status" value="1"/>
</dbReference>
<sequence length="395" mass="44349">MFSSVCSSLSPLGTNLKLVPRSNYFKASSSSSHYYKINNKPTFSSFSSTQDYSAKGILVYTENKFTKSFLQRKTSIRANGEIEDDGSDGTVEFNVMKSGNTIWRFARPYAAKGVLFNYAALFAKELVGNLNLCSWSLILKIPSFVLVILCVTICVNGINQIYDLDIDRLNKPDLPLASGEMSIEMAWVLTIFCAISGLILTITMNSGPLFPFLYCGSIFVAGFLYSAPPFRFKNNHFTALLCNYVMFVSTTLQIYCAYKAGLGLPLNWSPAFCLLVWFLSLIAVTICIGKDLSDIEGDRKFGVTTFPTEYGAKPIALICHGLILLDYVGLMAAAIIWPQLFNSKLILLSHAFMAVWVVYQAWILEKSNYTTEACQKYYMYLWTIYSVEHILYLFM</sequence>
<evidence type="ECO:0000256" key="6">
    <source>
        <dbReference type="ARBA" id="ARBA00022692"/>
    </source>
</evidence>
<keyword evidence="9 10" id="KW-0472">Membrane</keyword>
<dbReference type="GO" id="GO:0031969">
    <property type="term" value="C:chloroplast membrane"/>
    <property type="evidence" value="ECO:0007669"/>
    <property type="project" value="UniProtKB-SubCell"/>
</dbReference>
<evidence type="ECO:0000256" key="8">
    <source>
        <dbReference type="ARBA" id="ARBA00022989"/>
    </source>
</evidence>
<evidence type="ECO:0000256" key="2">
    <source>
        <dbReference type="ARBA" id="ARBA00005985"/>
    </source>
</evidence>
<dbReference type="InterPro" id="IPR000537">
    <property type="entry name" value="UbiA_prenyltransferase"/>
</dbReference>
<feature type="transmembrane region" description="Helical" evidence="10">
    <location>
        <begin position="237"/>
        <end position="255"/>
    </location>
</feature>
<dbReference type="PANTHER" id="PTHR43009:SF10">
    <property type="entry name" value="HOMOGENTISATE SOLANESYLTRANSFERASE, CHLOROPLASTIC"/>
    <property type="match status" value="1"/>
</dbReference>
<feature type="transmembrane region" description="Helical" evidence="10">
    <location>
        <begin position="345"/>
        <end position="365"/>
    </location>
</feature>
<feature type="transmembrane region" description="Helical" evidence="10">
    <location>
        <begin position="315"/>
        <end position="339"/>
    </location>
</feature>
<keyword evidence="8 10" id="KW-1133">Transmembrane helix</keyword>
<feature type="transmembrane region" description="Helical" evidence="10">
    <location>
        <begin position="377"/>
        <end position="394"/>
    </location>
</feature>
<dbReference type="AlphaFoldDB" id="A0A7D5DKX9"/>
<name>A0A7D5DKX9_CANSA</name>
<feature type="transmembrane region" description="Helical" evidence="10">
    <location>
        <begin position="141"/>
        <end position="162"/>
    </location>
</feature>
<reference evidence="11" key="2">
    <citation type="submission" date="2020-07" db="EMBL/GenBank/DDBJ databases">
        <title>Synthetic biology of cannabinoids and cannabinoid glucosides in Nicotiana benthamiana and Saccharomyces cerevisiae.</title>
        <authorList>
            <person name="Carvalho A."/>
            <person name="Crocoll C."/>
            <person name="Saddik Motawie M."/>
            <person name="Lindberg Moller B."/>
            <person name="Bohlmann J."/>
            <person name="Gallage N.J."/>
        </authorList>
    </citation>
    <scope>NUCLEOTIDE SEQUENCE</scope>
</reference>
<keyword evidence="5 11" id="KW-0808">Transferase</keyword>
<dbReference type="PANTHER" id="PTHR43009">
    <property type="entry name" value="HOMOGENTISATE SOLANESYLTRANSFERASE, CHLOROPLASTIC"/>
    <property type="match status" value="1"/>
</dbReference>
<keyword evidence="6 10" id="KW-0812">Transmembrane</keyword>
<organism evidence="11">
    <name type="scientific">Cannabis sativa</name>
    <name type="common">Hemp</name>
    <name type="synonym">Marijuana</name>
    <dbReference type="NCBI Taxonomy" id="3483"/>
    <lineage>
        <taxon>Eukaryota</taxon>
        <taxon>Viridiplantae</taxon>
        <taxon>Streptophyta</taxon>
        <taxon>Embryophyta</taxon>
        <taxon>Tracheophyta</taxon>
        <taxon>Spermatophyta</taxon>
        <taxon>Magnoliopsida</taxon>
        <taxon>eudicotyledons</taxon>
        <taxon>Gunneridae</taxon>
        <taxon>Pentapetalae</taxon>
        <taxon>rosids</taxon>
        <taxon>fabids</taxon>
        <taxon>Rosales</taxon>
        <taxon>Cannabaceae</taxon>
        <taxon>Cannabis</taxon>
    </lineage>
</organism>
<feature type="transmembrane region" description="Helical" evidence="10">
    <location>
        <begin position="267"/>
        <end position="289"/>
    </location>
</feature>
<keyword evidence="7" id="KW-0809">Transit peptide</keyword>
<evidence type="ECO:0000256" key="10">
    <source>
        <dbReference type="SAM" id="Phobius"/>
    </source>
</evidence>
<dbReference type="Gene3D" id="1.10.357.140">
    <property type="entry name" value="UbiA prenyltransferase"/>
    <property type="match status" value="1"/>
</dbReference>
<keyword evidence="4" id="KW-0934">Plastid</keyword>
<protein>
    <submittedName>
        <fullName evidence="11">Putative aromatic prenyltransferase</fullName>
    </submittedName>
</protein>
<evidence type="ECO:0000256" key="3">
    <source>
        <dbReference type="ARBA" id="ARBA00022528"/>
    </source>
</evidence>
<evidence type="ECO:0000256" key="4">
    <source>
        <dbReference type="ARBA" id="ARBA00022640"/>
    </source>
</evidence>
<proteinExistence type="evidence at transcript level"/>
<feature type="transmembrane region" description="Helical" evidence="10">
    <location>
        <begin position="183"/>
        <end position="202"/>
    </location>
</feature>